<name>A0A7I8JJ37_SPIIN</name>
<evidence type="ECO:0000313" key="3">
    <source>
        <dbReference type="EMBL" id="CAA2630933.1"/>
    </source>
</evidence>
<dbReference type="EMBL" id="LR743600">
    <property type="protein sequence ID" value="CAA2630933.1"/>
    <property type="molecule type" value="Genomic_DNA"/>
</dbReference>
<dbReference type="InterPro" id="IPR003614">
    <property type="entry name" value="Knottins"/>
</dbReference>
<dbReference type="Pfam" id="PF00304">
    <property type="entry name" value="Gamma-thionin"/>
    <property type="match status" value="1"/>
</dbReference>
<proteinExistence type="predicted"/>
<feature type="domain" description="Knottins-like" evidence="2">
    <location>
        <begin position="33"/>
        <end position="77"/>
    </location>
</feature>
<feature type="signal peptide" evidence="1">
    <location>
        <begin position="1"/>
        <end position="27"/>
    </location>
</feature>
<evidence type="ECO:0000313" key="4">
    <source>
        <dbReference type="Proteomes" id="UP001189122"/>
    </source>
</evidence>
<accession>A0A7I8JJ37</accession>
<dbReference type="SMART" id="SM00505">
    <property type="entry name" value="Knot1"/>
    <property type="match status" value="1"/>
</dbReference>
<dbReference type="Gene3D" id="3.30.30.10">
    <property type="entry name" value="Knottin, scorpion toxin-like"/>
    <property type="match status" value="1"/>
</dbReference>
<dbReference type="Proteomes" id="UP001189122">
    <property type="component" value="Unassembled WGS sequence"/>
</dbReference>
<evidence type="ECO:0000256" key="1">
    <source>
        <dbReference type="SAM" id="SignalP"/>
    </source>
</evidence>
<sequence>MELKLRVGPIFCLVLLTLLLSSVSTEGRKRGELCKSPSRHYTGFCNVVRCINTCKGEGFSSGMCASPTASCYCVKLCAGGDQADAGSKATSRT</sequence>
<protein>
    <recommendedName>
        <fullName evidence="2">Knottins-like domain-containing protein</fullName>
    </recommendedName>
</protein>
<dbReference type="GO" id="GO:0006952">
    <property type="term" value="P:defense response"/>
    <property type="evidence" value="ECO:0007669"/>
    <property type="project" value="InterPro"/>
</dbReference>
<gene>
    <name evidence="3" type="ORF">SI7747_13016579</name>
</gene>
<dbReference type="InterPro" id="IPR036574">
    <property type="entry name" value="Scorpion_toxin-like_sf"/>
</dbReference>
<keyword evidence="1" id="KW-0732">Signal</keyword>
<reference evidence="3 4" key="1">
    <citation type="submission" date="2019-12" db="EMBL/GenBank/DDBJ databases">
        <authorList>
            <person name="Scholz U."/>
            <person name="Mascher M."/>
            <person name="Fiebig A."/>
        </authorList>
    </citation>
    <scope>NUCLEOTIDE SEQUENCE</scope>
</reference>
<dbReference type="AlphaFoldDB" id="A0A7I8JJ37"/>
<feature type="chain" id="PRO_5029448828" description="Knottins-like domain-containing protein" evidence="1">
    <location>
        <begin position="28"/>
        <end position="93"/>
    </location>
</feature>
<dbReference type="EMBL" id="CACRZD030000013">
    <property type="protein sequence ID" value="CAA6670176.1"/>
    <property type="molecule type" value="Genomic_DNA"/>
</dbReference>
<evidence type="ECO:0000259" key="2">
    <source>
        <dbReference type="SMART" id="SM00505"/>
    </source>
</evidence>
<dbReference type="SUPFAM" id="SSF57095">
    <property type="entry name" value="Scorpion toxin-like"/>
    <property type="match status" value="1"/>
</dbReference>
<keyword evidence="4" id="KW-1185">Reference proteome</keyword>
<organism evidence="3">
    <name type="scientific">Spirodela intermedia</name>
    <name type="common">Intermediate duckweed</name>
    <dbReference type="NCBI Taxonomy" id="51605"/>
    <lineage>
        <taxon>Eukaryota</taxon>
        <taxon>Viridiplantae</taxon>
        <taxon>Streptophyta</taxon>
        <taxon>Embryophyta</taxon>
        <taxon>Tracheophyta</taxon>
        <taxon>Spermatophyta</taxon>
        <taxon>Magnoliopsida</taxon>
        <taxon>Liliopsida</taxon>
        <taxon>Araceae</taxon>
        <taxon>Lemnoideae</taxon>
        <taxon>Spirodela</taxon>
    </lineage>
</organism>